<dbReference type="InterPro" id="IPR052202">
    <property type="entry name" value="Yeast_MetPath_Reg"/>
</dbReference>
<dbReference type="Proteomes" id="UP001215712">
    <property type="component" value="Unassembled WGS sequence"/>
</dbReference>
<comment type="subcellular location">
    <subcellularLocation>
        <location evidence="2">Membrane</location>
        <topology evidence="2">Multi-pass membrane protein</topology>
    </subcellularLocation>
    <subcellularLocation>
        <location evidence="1">Nucleus</location>
    </subcellularLocation>
</comment>
<evidence type="ECO:0000256" key="11">
    <source>
        <dbReference type="ARBA" id="ARBA00023242"/>
    </source>
</evidence>
<dbReference type="GO" id="GO:0008270">
    <property type="term" value="F:zinc ion binding"/>
    <property type="evidence" value="ECO:0007669"/>
    <property type="project" value="InterPro"/>
</dbReference>
<feature type="compositionally biased region" description="Polar residues" evidence="12">
    <location>
        <begin position="717"/>
        <end position="727"/>
    </location>
</feature>
<dbReference type="InterPro" id="IPR013717">
    <property type="entry name" value="PIG-P"/>
</dbReference>
<evidence type="ECO:0000313" key="16">
    <source>
        <dbReference type="Proteomes" id="UP001215712"/>
    </source>
</evidence>
<dbReference type="GO" id="GO:0045944">
    <property type="term" value="P:positive regulation of transcription by RNA polymerase II"/>
    <property type="evidence" value="ECO:0007669"/>
    <property type="project" value="TreeGrafter"/>
</dbReference>
<evidence type="ECO:0000256" key="13">
    <source>
        <dbReference type="SAM" id="Phobius"/>
    </source>
</evidence>
<evidence type="ECO:0000256" key="9">
    <source>
        <dbReference type="ARBA" id="ARBA00023136"/>
    </source>
</evidence>
<evidence type="ECO:0000256" key="3">
    <source>
        <dbReference type="ARBA" id="ARBA00022692"/>
    </source>
</evidence>
<reference evidence="15" key="2">
    <citation type="submission" date="2023-01" db="EMBL/GenBank/DDBJ databases">
        <authorList>
            <person name="Petersen C."/>
        </authorList>
    </citation>
    <scope>NUCLEOTIDE SEQUENCE</scope>
    <source>
        <strain evidence="15">IBT 17514</strain>
    </source>
</reference>
<keyword evidence="5" id="KW-0862">Zinc</keyword>
<keyword evidence="4" id="KW-0479">Metal-binding</keyword>
<evidence type="ECO:0000256" key="6">
    <source>
        <dbReference type="ARBA" id="ARBA00022989"/>
    </source>
</evidence>
<dbReference type="Pfam" id="PF08510">
    <property type="entry name" value="PIG-P"/>
    <property type="match status" value="1"/>
</dbReference>
<keyword evidence="9 13" id="KW-0472">Membrane</keyword>
<dbReference type="GO" id="GO:0043565">
    <property type="term" value="F:sequence-specific DNA binding"/>
    <property type="evidence" value="ECO:0007669"/>
    <property type="project" value="TreeGrafter"/>
</dbReference>
<gene>
    <name evidence="15" type="ORF">N7493_008595</name>
</gene>
<evidence type="ECO:0000259" key="14">
    <source>
        <dbReference type="SMART" id="SM00906"/>
    </source>
</evidence>
<reference evidence="15" key="1">
    <citation type="journal article" date="2023" name="IMA Fungus">
        <title>Comparative genomic study of the Penicillium genus elucidates a diverse pangenome and 15 lateral gene transfer events.</title>
        <authorList>
            <person name="Petersen C."/>
            <person name="Sorensen T."/>
            <person name="Nielsen M.R."/>
            <person name="Sondergaard T.E."/>
            <person name="Sorensen J.L."/>
            <person name="Fitzpatrick D.A."/>
            <person name="Frisvad J.C."/>
            <person name="Nielsen K.L."/>
        </authorList>
    </citation>
    <scope>NUCLEOTIDE SEQUENCE</scope>
    <source>
        <strain evidence="15">IBT 17514</strain>
    </source>
</reference>
<dbReference type="CDD" id="cd12148">
    <property type="entry name" value="fungal_TF_MHR"/>
    <property type="match status" value="1"/>
</dbReference>
<keyword evidence="3 13" id="KW-0812">Transmembrane</keyword>
<evidence type="ECO:0000313" key="15">
    <source>
        <dbReference type="EMBL" id="KAJ5716684.1"/>
    </source>
</evidence>
<dbReference type="GO" id="GO:0006351">
    <property type="term" value="P:DNA-templated transcription"/>
    <property type="evidence" value="ECO:0007669"/>
    <property type="project" value="InterPro"/>
</dbReference>
<keyword evidence="7" id="KW-0805">Transcription regulation</keyword>
<accession>A0AAD6HI60</accession>
<evidence type="ECO:0000256" key="10">
    <source>
        <dbReference type="ARBA" id="ARBA00023163"/>
    </source>
</evidence>
<dbReference type="PANTHER" id="PTHR47782:SF12">
    <property type="entry name" value="ZN(II)2CYS6 TRANSCRIPTION FACTOR (EUROFUNG)"/>
    <property type="match status" value="1"/>
</dbReference>
<dbReference type="EMBL" id="JAQJAN010000012">
    <property type="protein sequence ID" value="KAJ5716684.1"/>
    <property type="molecule type" value="Genomic_DNA"/>
</dbReference>
<evidence type="ECO:0000256" key="1">
    <source>
        <dbReference type="ARBA" id="ARBA00004123"/>
    </source>
</evidence>
<comment type="caution">
    <text evidence="15">The sequence shown here is derived from an EMBL/GenBank/DDBJ whole genome shotgun (WGS) entry which is preliminary data.</text>
</comment>
<evidence type="ECO:0000256" key="8">
    <source>
        <dbReference type="ARBA" id="ARBA00023125"/>
    </source>
</evidence>
<dbReference type="CDD" id="cd14653">
    <property type="entry name" value="ZIP_Gal4p-like"/>
    <property type="match status" value="1"/>
</dbReference>
<dbReference type="GO" id="GO:0016020">
    <property type="term" value="C:membrane"/>
    <property type="evidence" value="ECO:0007669"/>
    <property type="project" value="UniProtKB-SubCell"/>
</dbReference>
<feature type="compositionally biased region" description="Polar residues" evidence="12">
    <location>
        <begin position="71"/>
        <end position="82"/>
    </location>
</feature>
<evidence type="ECO:0000256" key="2">
    <source>
        <dbReference type="ARBA" id="ARBA00004141"/>
    </source>
</evidence>
<feature type="transmembrane region" description="Helical" evidence="13">
    <location>
        <begin position="829"/>
        <end position="848"/>
    </location>
</feature>
<feature type="compositionally biased region" description="Low complexity" evidence="12">
    <location>
        <begin position="773"/>
        <end position="794"/>
    </location>
</feature>
<evidence type="ECO:0000256" key="12">
    <source>
        <dbReference type="SAM" id="MobiDB-lite"/>
    </source>
</evidence>
<keyword evidence="16" id="KW-1185">Reference proteome</keyword>
<keyword evidence="6 13" id="KW-1133">Transmembrane helix</keyword>
<protein>
    <recommendedName>
        <fullName evidence="14">Xylanolytic transcriptional activator regulatory domain-containing protein</fullName>
    </recommendedName>
</protein>
<keyword evidence="8" id="KW-0238">DNA-binding</keyword>
<dbReference type="GO" id="GO:0005634">
    <property type="term" value="C:nucleus"/>
    <property type="evidence" value="ECO:0007669"/>
    <property type="project" value="UniProtKB-SubCell"/>
</dbReference>
<dbReference type="PANTHER" id="PTHR47782">
    <property type="entry name" value="ZN(II)2CYS6 TRANSCRIPTION FACTOR (EUROFUNG)-RELATED"/>
    <property type="match status" value="1"/>
</dbReference>
<dbReference type="AlphaFoldDB" id="A0AAD6HI60"/>
<dbReference type="GO" id="GO:0000981">
    <property type="term" value="F:DNA-binding transcription factor activity, RNA polymerase II-specific"/>
    <property type="evidence" value="ECO:0007669"/>
    <property type="project" value="TreeGrafter"/>
</dbReference>
<proteinExistence type="predicted"/>
<dbReference type="Pfam" id="PF04082">
    <property type="entry name" value="Fungal_trans"/>
    <property type="match status" value="1"/>
</dbReference>
<feature type="region of interest" description="Disordered" evidence="12">
    <location>
        <begin position="70"/>
        <end position="110"/>
    </location>
</feature>
<evidence type="ECO:0000256" key="5">
    <source>
        <dbReference type="ARBA" id="ARBA00022833"/>
    </source>
</evidence>
<feature type="region of interest" description="Disordered" evidence="12">
    <location>
        <begin position="717"/>
        <end position="812"/>
    </location>
</feature>
<sequence>MSSSKKAFFLNDEAQVASYPIAYVRQLEHRVKELEQRLAEALTPKTTQNEPPYSWNDETEIQLTDMGDDLINSNNGTNQSPHLPSDGNAAPGFDPIATPPHNGCVSGPRTNDLSEELRLLSLEAAAERYLGSSSGLSFAKLTQTVLQRLSPDQDGFIFDGNVDDNQPQNHTADHDTSNLNPIFFEMHPSLASPLPLNSILEDTTIDEFGEQTDLTLLEPSHISYILEFYFAHSHTLYPMIRKNEFESVLWRIYADPLDPLAQSPLWQFRIWMVLAIGSTTYCSVSLMDETESVQFFNNAMKHFESAMGCGDLAGLEVLMLQVSYSFFNKVGPNTWFLVGVAARMAIGMGLHTAEVYQSLSVDAAEQQKRIFFCLYMMDRVVSLALGRPFAIQDIDITVEPFSDVDDENIKPDGISSISTLEPSTMAVPLHILALRRIASDIGSQVHSPKYSHHQSQEAREEIVQVLHKRLLEWRRSMPFPLPDLQSKVPHLCTSWFDLNYYTHVTMLYRPSPLSPDLDLPKMKIFAEASGMAIRQAINLHRQRRFAYNWLNLVAIFNSALSLMYTSTAQADEYTLVLDHSRALDDLDLAIELLEAFSTKFPSAKKIQGMIRTVLHYEDWNIPRVIVMSTGKSLSPGFAPPGNKQLPASLYSSQIPMDEDSASKEELEPSFESKQPFPPLLDELVSPTDQCAFPEEESVTSPGYEEIEVEDDADFQSHYSLDPQSLSDTESENSVDEIGRHHPFRQSSSSLHGPNAFAPPFYNRPPTPLPPSPSLTSLLRPPFSTTTSRPTTPDSSDVETPNDTEAAVAKSARRATTVPRASPKVPTYEYYGFVLYLASSLAFLIYLLWSYLPSPFLHQLGIYYYPNRWWSLAIPSWLVMSIVYIYVALASYNTGYLTLPMNSIENIVDEVANVAVIDGKARRRPGGATKMKPGATSYQIMGPQNRKVNWSEIWSEGTDAVMDIPVGGVCEVLYGQDRDEDGFIGGES</sequence>
<feature type="compositionally biased region" description="Pro residues" evidence="12">
    <location>
        <begin position="761"/>
        <end position="772"/>
    </location>
</feature>
<organism evidence="15 16">
    <name type="scientific">Penicillium malachiteum</name>
    <dbReference type="NCBI Taxonomy" id="1324776"/>
    <lineage>
        <taxon>Eukaryota</taxon>
        <taxon>Fungi</taxon>
        <taxon>Dikarya</taxon>
        <taxon>Ascomycota</taxon>
        <taxon>Pezizomycotina</taxon>
        <taxon>Eurotiomycetes</taxon>
        <taxon>Eurotiomycetidae</taxon>
        <taxon>Eurotiales</taxon>
        <taxon>Aspergillaceae</taxon>
        <taxon>Penicillium</taxon>
    </lineage>
</organism>
<feature type="transmembrane region" description="Helical" evidence="13">
    <location>
        <begin position="868"/>
        <end position="891"/>
    </location>
</feature>
<evidence type="ECO:0000256" key="7">
    <source>
        <dbReference type="ARBA" id="ARBA00023015"/>
    </source>
</evidence>
<name>A0AAD6HI60_9EURO</name>
<keyword evidence="10" id="KW-0804">Transcription</keyword>
<dbReference type="SMART" id="SM00906">
    <property type="entry name" value="Fungal_trans"/>
    <property type="match status" value="1"/>
</dbReference>
<evidence type="ECO:0000256" key="4">
    <source>
        <dbReference type="ARBA" id="ARBA00022723"/>
    </source>
</evidence>
<keyword evidence="11" id="KW-0539">Nucleus</keyword>
<feature type="region of interest" description="Disordered" evidence="12">
    <location>
        <begin position="656"/>
        <end position="684"/>
    </location>
</feature>
<dbReference type="InterPro" id="IPR007219">
    <property type="entry name" value="XnlR_reg_dom"/>
</dbReference>
<feature type="domain" description="Xylanolytic transcriptional activator regulatory" evidence="14">
    <location>
        <begin position="334"/>
        <end position="407"/>
    </location>
</feature>